<evidence type="ECO:0000256" key="6">
    <source>
        <dbReference type="ARBA" id="ARBA00022989"/>
    </source>
</evidence>
<evidence type="ECO:0000256" key="8">
    <source>
        <dbReference type="SAM" id="Phobius"/>
    </source>
</evidence>
<comment type="caution">
    <text evidence="9">The sequence shown here is derived from an EMBL/GenBank/DDBJ whole genome shotgun (WGS) entry which is preliminary data.</text>
</comment>
<feature type="transmembrane region" description="Helical" evidence="8">
    <location>
        <begin position="80"/>
        <end position="106"/>
    </location>
</feature>
<evidence type="ECO:0000256" key="2">
    <source>
        <dbReference type="ARBA" id="ARBA00007998"/>
    </source>
</evidence>
<dbReference type="GO" id="GO:0009847">
    <property type="term" value="P:spore germination"/>
    <property type="evidence" value="ECO:0007669"/>
    <property type="project" value="InterPro"/>
</dbReference>
<dbReference type="EMBL" id="LILD01000001">
    <property type="protein sequence ID" value="KOO39811.1"/>
    <property type="molecule type" value="Genomic_DNA"/>
</dbReference>
<sequence>MNKQQISAFQFNAVFFSFITGSTILNAPAPMIGFAQNGAWLSVVISLAGGLLLLWGMLFLYDRFPDLNLIEYSRKLVGSWFTWILAIPFITMQLHSTAGIVVDVGLFMTTTMMRETPLYVFVLLIFLVSSLTARAGIEAFARLFPILMATVLLFSIFVMILASVDYDPSFLLPILPDGIKPVLLGTYFFFGIPVTEIILFSMLLPYVRKDERTKVKKGMVYALIINHILMILVTVSTLLVFGPIAGDRPFSMYEVARTIALYEVFEGSEILIGYSLIIASFMKDVVSLYMMNVTLVAMFKLKDKQIFIFPLALVSFLFAMVFISLGVRTWATFVTVREPLWKGVAYVVPLIVLVIVALVKGKRSVHQAEKMNTFS</sequence>
<dbReference type="PANTHER" id="PTHR34975">
    <property type="entry name" value="SPORE GERMINATION PROTEIN A2"/>
    <property type="match status" value="1"/>
</dbReference>
<feature type="transmembrane region" description="Helical" evidence="8">
    <location>
        <begin position="184"/>
        <end position="207"/>
    </location>
</feature>
<dbReference type="Gene3D" id="1.20.1740.10">
    <property type="entry name" value="Amino acid/polyamine transporter I"/>
    <property type="match status" value="1"/>
</dbReference>
<dbReference type="Pfam" id="PF03845">
    <property type="entry name" value="Spore_permease"/>
    <property type="match status" value="1"/>
</dbReference>
<feature type="transmembrane region" description="Helical" evidence="8">
    <location>
        <begin position="343"/>
        <end position="361"/>
    </location>
</feature>
<feature type="transmembrane region" description="Helical" evidence="8">
    <location>
        <begin position="12"/>
        <end position="33"/>
    </location>
</feature>
<dbReference type="PATRIC" id="fig|136160.3.peg.3219"/>
<feature type="transmembrane region" description="Helical" evidence="8">
    <location>
        <begin position="271"/>
        <end position="299"/>
    </location>
</feature>
<evidence type="ECO:0000256" key="3">
    <source>
        <dbReference type="ARBA" id="ARBA00022448"/>
    </source>
</evidence>
<keyword evidence="6 8" id="KW-1133">Transmembrane helix</keyword>
<feature type="transmembrane region" description="Helical" evidence="8">
    <location>
        <begin position="219"/>
        <end position="245"/>
    </location>
</feature>
<dbReference type="NCBIfam" id="TIGR00912">
    <property type="entry name" value="2A0309"/>
    <property type="match status" value="1"/>
</dbReference>
<dbReference type="AlphaFoldDB" id="A0A0M0KLR6"/>
<organism evidence="9">
    <name type="scientific">Halalkalibacterium halodurans</name>
    <name type="common">Bacillus halodurans</name>
    <dbReference type="NCBI Taxonomy" id="86665"/>
    <lineage>
        <taxon>Bacteria</taxon>
        <taxon>Bacillati</taxon>
        <taxon>Bacillota</taxon>
        <taxon>Bacilli</taxon>
        <taxon>Bacillales</taxon>
        <taxon>Bacillaceae</taxon>
        <taxon>Halalkalibacterium (ex Joshi et al. 2022)</taxon>
    </lineage>
</organism>
<dbReference type="InterPro" id="IPR004761">
    <property type="entry name" value="Spore_GerAB"/>
</dbReference>
<accession>A0A0M0KLR6</accession>
<feature type="transmembrane region" description="Helical" evidence="8">
    <location>
        <begin position="306"/>
        <end position="331"/>
    </location>
</feature>
<dbReference type="RefSeq" id="WP_053431669.1">
    <property type="nucleotide sequence ID" value="NZ_CP040441.1"/>
</dbReference>
<protein>
    <submittedName>
        <fullName evidence="9">Spore gernimation protein</fullName>
    </submittedName>
</protein>
<comment type="similarity">
    <text evidence="2">Belongs to the amino acid-polyamine-organocation (APC) superfamily. Spore germination protein (SGP) (TC 2.A.3.9) family.</text>
</comment>
<feature type="transmembrane region" description="Helical" evidence="8">
    <location>
        <begin position="39"/>
        <end position="60"/>
    </location>
</feature>
<name>A0A0M0KLR6_ALKHA</name>
<feature type="transmembrane region" description="Helical" evidence="8">
    <location>
        <begin position="144"/>
        <end position="164"/>
    </location>
</feature>
<keyword evidence="4" id="KW-0309">Germination</keyword>
<evidence type="ECO:0000256" key="4">
    <source>
        <dbReference type="ARBA" id="ARBA00022544"/>
    </source>
</evidence>
<feature type="transmembrane region" description="Helical" evidence="8">
    <location>
        <begin position="118"/>
        <end position="137"/>
    </location>
</feature>
<evidence type="ECO:0000256" key="1">
    <source>
        <dbReference type="ARBA" id="ARBA00004141"/>
    </source>
</evidence>
<keyword evidence="7 8" id="KW-0472">Membrane</keyword>
<keyword evidence="3" id="KW-0813">Transport</keyword>
<evidence type="ECO:0000256" key="5">
    <source>
        <dbReference type="ARBA" id="ARBA00022692"/>
    </source>
</evidence>
<keyword evidence="5 8" id="KW-0812">Transmembrane</keyword>
<dbReference type="GO" id="GO:0016020">
    <property type="term" value="C:membrane"/>
    <property type="evidence" value="ECO:0007669"/>
    <property type="project" value="UniProtKB-SubCell"/>
</dbReference>
<reference evidence="9" key="1">
    <citation type="submission" date="2015-08" db="EMBL/GenBank/DDBJ databases">
        <title>Complete DNA Sequence of Pseudomonas syringae pv. actinidiae, the Causal Agent of Kiwifruit Canker Disease.</title>
        <authorList>
            <person name="Rikkerink E.H.A."/>
            <person name="Fineran P.C."/>
        </authorList>
    </citation>
    <scope>NUCLEOTIDE SEQUENCE</scope>
    <source>
        <strain evidence="9">DSM 13666</strain>
    </source>
</reference>
<gene>
    <name evidence="9" type="ORF">AMD02_13840</name>
</gene>
<accession>A0A4Y7X2G9</accession>
<evidence type="ECO:0000256" key="7">
    <source>
        <dbReference type="ARBA" id="ARBA00023136"/>
    </source>
</evidence>
<proteinExistence type="inferred from homology"/>
<comment type="subcellular location">
    <subcellularLocation>
        <location evidence="1">Membrane</location>
        <topology evidence="1">Multi-pass membrane protein</topology>
    </subcellularLocation>
</comment>
<dbReference type="GeneID" id="87596733"/>
<dbReference type="PANTHER" id="PTHR34975:SF2">
    <property type="entry name" value="SPORE GERMINATION PROTEIN A2"/>
    <property type="match status" value="1"/>
</dbReference>
<evidence type="ECO:0000313" key="9">
    <source>
        <dbReference type="EMBL" id="KOO39811.1"/>
    </source>
</evidence>